<evidence type="ECO:0000313" key="3">
    <source>
        <dbReference type="Proteomes" id="UP001190700"/>
    </source>
</evidence>
<dbReference type="PROSITE" id="PS50822">
    <property type="entry name" value="PIWI"/>
    <property type="match status" value="1"/>
</dbReference>
<dbReference type="AlphaFoldDB" id="A0AAE0LAF4"/>
<feature type="domain" description="Piwi" evidence="1">
    <location>
        <begin position="1"/>
        <end position="191"/>
    </location>
</feature>
<gene>
    <name evidence="2" type="ORF">CYMTET_14381</name>
</gene>
<dbReference type="EMBL" id="LGRX02006007">
    <property type="protein sequence ID" value="KAK3277624.1"/>
    <property type="molecule type" value="Genomic_DNA"/>
</dbReference>
<evidence type="ECO:0000313" key="2">
    <source>
        <dbReference type="EMBL" id="KAK3277624.1"/>
    </source>
</evidence>
<dbReference type="GO" id="GO:0003676">
    <property type="term" value="F:nucleic acid binding"/>
    <property type="evidence" value="ECO:0007669"/>
    <property type="project" value="InterPro"/>
</dbReference>
<proteinExistence type="predicted"/>
<dbReference type="SUPFAM" id="SSF53098">
    <property type="entry name" value="Ribonuclease H-like"/>
    <property type="match status" value="1"/>
</dbReference>
<keyword evidence="3" id="KW-1185">Reference proteome</keyword>
<dbReference type="Gene3D" id="3.30.420.10">
    <property type="entry name" value="Ribonuclease H-like superfamily/Ribonuclease H"/>
    <property type="match status" value="1"/>
</dbReference>
<sequence>MDQYFTQYIGRFTRQPHGSNQTEILTNLKGMAMEILKEFQQAHGRLPKFIVFLRDGVTEGQMLEVLQKEVQALIDALCELTGARSVKDRLRSNGPRICFAVIRKGHKVHLYNGDKNPEPGTVVDHPDFTDAELVNFNLVSHTGIGRPENQKSVKVPSYVVLYDEIWHDRPDPIAMPLEQIQKMCFALCHLYGYAPRTHVYWVNN</sequence>
<evidence type="ECO:0000259" key="1">
    <source>
        <dbReference type="PROSITE" id="PS50822"/>
    </source>
</evidence>
<dbReference type="Pfam" id="PF02171">
    <property type="entry name" value="Piwi"/>
    <property type="match status" value="1"/>
</dbReference>
<name>A0AAE0LAF4_9CHLO</name>
<dbReference type="InterPro" id="IPR036397">
    <property type="entry name" value="RNaseH_sf"/>
</dbReference>
<organism evidence="2 3">
    <name type="scientific">Cymbomonas tetramitiformis</name>
    <dbReference type="NCBI Taxonomy" id="36881"/>
    <lineage>
        <taxon>Eukaryota</taxon>
        <taxon>Viridiplantae</taxon>
        <taxon>Chlorophyta</taxon>
        <taxon>Pyramimonadophyceae</taxon>
        <taxon>Pyramimonadales</taxon>
        <taxon>Pyramimonadaceae</taxon>
        <taxon>Cymbomonas</taxon>
    </lineage>
</organism>
<dbReference type="PANTHER" id="PTHR22891">
    <property type="entry name" value="EUKARYOTIC TRANSLATION INITIATION FACTOR 2C"/>
    <property type="match status" value="1"/>
</dbReference>
<dbReference type="SMART" id="SM00950">
    <property type="entry name" value="Piwi"/>
    <property type="match status" value="1"/>
</dbReference>
<dbReference type="InterPro" id="IPR012337">
    <property type="entry name" value="RNaseH-like_sf"/>
</dbReference>
<comment type="caution">
    <text evidence="2">The sequence shown here is derived from an EMBL/GenBank/DDBJ whole genome shotgun (WGS) entry which is preliminary data.</text>
</comment>
<dbReference type="InterPro" id="IPR003165">
    <property type="entry name" value="Piwi"/>
</dbReference>
<dbReference type="Proteomes" id="UP001190700">
    <property type="component" value="Unassembled WGS sequence"/>
</dbReference>
<protein>
    <recommendedName>
        <fullName evidence="1">Piwi domain-containing protein</fullName>
    </recommendedName>
</protein>
<accession>A0AAE0LAF4</accession>
<reference evidence="2 3" key="1">
    <citation type="journal article" date="2015" name="Genome Biol. Evol.">
        <title>Comparative Genomics of a Bacterivorous Green Alga Reveals Evolutionary Causalities and Consequences of Phago-Mixotrophic Mode of Nutrition.</title>
        <authorList>
            <person name="Burns J.A."/>
            <person name="Paasch A."/>
            <person name="Narechania A."/>
            <person name="Kim E."/>
        </authorList>
    </citation>
    <scope>NUCLEOTIDE SEQUENCE [LARGE SCALE GENOMIC DNA]</scope>
    <source>
        <strain evidence="2 3">PLY_AMNH</strain>
    </source>
</reference>